<organism evidence="11 12">
    <name type="scientific">Roridomyces roridus</name>
    <dbReference type="NCBI Taxonomy" id="1738132"/>
    <lineage>
        <taxon>Eukaryota</taxon>
        <taxon>Fungi</taxon>
        <taxon>Dikarya</taxon>
        <taxon>Basidiomycota</taxon>
        <taxon>Agaricomycotina</taxon>
        <taxon>Agaricomycetes</taxon>
        <taxon>Agaricomycetidae</taxon>
        <taxon>Agaricales</taxon>
        <taxon>Marasmiineae</taxon>
        <taxon>Mycenaceae</taxon>
        <taxon>Roridomyces</taxon>
    </lineage>
</organism>
<keyword evidence="8" id="KW-0506">mRNA capping</keyword>
<reference evidence="11" key="1">
    <citation type="submission" date="2023-03" db="EMBL/GenBank/DDBJ databases">
        <title>Massive genome expansion in bonnet fungi (Mycena s.s.) driven by repeated elements and novel gene families across ecological guilds.</title>
        <authorList>
            <consortium name="Lawrence Berkeley National Laboratory"/>
            <person name="Harder C.B."/>
            <person name="Miyauchi S."/>
            <person name="Viragh M."/>
            <person name="Kuo A."/>
            <person name="Thoen E."/>
            <person name="Andreopoulos B."/>
            <person name="Lu D."/>
            <person name="Skrede I."/>
            <person name="Drula E."/>
            <person name="Henrissat B."/>
            <person name="Morin E."/>
            <person name="Kohler A."/>
            <person name="Barry K."/>
            <person name="LaButti K."/>
            <person name="Morin E."/>
            <person name="Salamov A."/>
            <person name="Lipzen A."/>
            <person name="Mereny Z."/>
            <person name="Hegedus B."/>
            <person name="Baldrian P."/>
            <person name="Stursova M."/>
            <person name="Weitz H."/>
            <person name="Taylor A."/>
            <person name="Grigoriev I.V."/>
            <person name="Nagy L.G."/>
            <person name="Martin F."/>
            <person name="Kauserud H."/>
        </authorList>
    </citation>
    <scope>NUCLEOTIDE SEQUENCE</scope>
    <source>
        <strain evidence="11">9284</strain>
    </source>
</reference>
<keyword evidence="6 8" id="KW-0539">Nucleus</keyword>
<dbReference type="AlphaFoldDB" id="A0AAD7CBB4"/>
<comment type="subunit">
    <text evidence="8">Heterodimer. The mRNA-capping enzyme is composed of two separate chains alpha and beta, respectively a mRNA guanylyltransferase and an mRNA 5'-triphosphate monophosphatase.</text>
</comment>
<comment type="function">
    <text evidence="8">First step of mRNA capping. Converts the 5'-triphosphate end of a nascent mRNA chain into a diphosphate end.</text>
</comment>
<comment type="catalytic activity">
    <reaction evidence="7">
        <text>a 5'-end triphospho-ribonucleoside in mRNA + H2O = a 5'-end diphospho-ribonucleoside in mRNA + phosphate + H(+)</text>
        <dbReference type="Rhea" id="RHEA:67004"/>
        <dbReference type="Rhea" id="RHEA-COMP:17164"/>
        <dbReference type="Rhea" id="RHEA-COMP:17165"/>
        <dbReference type="ChEBI" id="CHEBI:15377"/>
        <dbReference type="ChEBI" id="CHEBI:15378"/>
        <dbReference type="ChEBI" id="CHEBI:43474"/>
        <dbReference type="ChEBI" id="CHEBI:167616"/>
        <dbReference type="ChEBI" id="CHEBI:167618"/>
        <dbReference type="EC" id="3.6.1.74"/>
    </reaction>
    <physiologicalReaction direction="left-to-right" evidence="7">
        <dbReference type="Rhea" id="RHEA:67005"/>
    </physiologicalReaction>
</comment>
<keyword evidence="12" id="KW-1185">Reference proteome</keyword>
<dbReference type="EMBL" id="JARKIF010000003">
    <property type="protein sequence ID" value="KAJ7644031.1"/>
    <property type="molecule type" value="Genomic_DNA"/>
</dbReference>
<evidence type="ECO:0000256" key="2">
    <source>
        <dbReference type="ARBA" id="ARBA00004123"/>
    </source>
</evidence>
<accession>A0AAD7CBB4</accession>
<dbReference type="InterPro" id="IPR004206">
    <property type="entry name" value="mRNA_triPase_Cet1"/>
</dbReference>
<comment type="caution">
    <text evidence="11">The sequence shown here is derived from an EMBL/GenBank/DDBJ whole genome shotgun (WGS) entry which is preliminary data.</text>
</comment>
<evidence type="ECO:0000259" key="10">
    <source>
        <dbReference type="Pfam" id="PF02940"/>
    </source>
</evidence>
<sequence length="294" mass="33052">MAEPSHKRPRQSTPEQNGTPLPPLSLSILGVEPLDEFIKEIADFIHYTIVNRAPDVQGKVEVEAKVGLLRDRQSGQRIVLPILVESIIAPDSMDLRFESNMSAHQHKHFNTRLNELKMSSSQPSFPSTPLGYSHLHLVDSFYPTDNPHDKEKIRVTRDEKTGSVLECMRKIRLGDLNVYSPKRGADWRISVNLEVPVSHPVGTPTHTRKKDRLSYTHEEFTIDLTQVTASTSPNSPPEILHELEIEIARPTLLLATAATRGDPNVSELERSAFDELIRAFVNNARILVRNAIGE</sequence>
<evidence type="ECO:0000256" key="4">
    <source>
        <dbReference type="ARBA" id="ARBA00022664"/>
    </source>
</evidence>
<keyword evidence="4 8" id="KW-0507">mRNA processing</keyword>
<evidence type="ECO:0000256" key="7">
    <source>
        <dbReference type="ARBA" id="ARBA00047740"/>
    </source>
</evidence>
<comment type="subcellular location">
    <subcellularLocation>
        <location evidence="2 8">Nucleus</location>
    </subcellularLocation>
</comment>
<evidence type="ECO:0000256" key="1">
    <source>
        <dbReference type="ARBA" id="ARBA00001946"/>
    </source>
</evidence>
<evidence type="ECO:0000256" key="6">
    <source>
        <dbReference type="ARBA" id="ARBA00023242"/>
    </source>
</evidence>
<dbReference type="InterPro" id="IPR040343">
    <property type="entry name" value="Cet1/Ctl1"/>
</dbReference>
<dbReference type="CDD" id="cd07470">
    <property type="entry name" value="CYTH-like_mRNA_RTPase"/>
    <property type="match status" value="1"/>
</dbReference>
<dbReference type="Proteomes" id="UP001221142">
    <property type="component" value="Unassembled WGS sequence"/>
</dbReference>
<dbReference type="PANTHER" id="PTHR28118">
    <property type="entry name" value="POLYNUCLEOTIDE 5'-TRIPHOSPHATASE-RELATED"/>
    <property type="match status" value="1"/>
</dbReference>
<dbReference type="InterPro" id="IPR033469">
    <property type="entry name" value="CYTH-like_dom_sf"/>
</dbReference>
<gene>
    <name evidence="11" type="ORF">FB45DRAFT_286183</name>
</gene>
<dbReference type="GO" id="GO:0006370">
    <property type="term" value="P:7-methylguanosine mRNA capping"/>
    <property type="evidence" value="ECO:0007669"/>
    <property type="project" value="UniProtKB-UniRule"/>
</dbReference>
<comment type="cofactor">
    <cofactor evidence="1 8">
        <name>Mg(2+)</name>
        <dbReference type="ChEBI" id="CHEBI:18420"/>
    </cofactor>
</comment>
<dbReference type="InterPro" id="IPR037009">
    <property type="entry name" value="mRNA_triPase_Cet1_sf"/>
</dbReference>
<dbReference type="Gene3D" id="3.20.100.10">
    <property type="entry name" value="mRNA triphosphatase Cet1-like"/>
    <property type="match status" value="1"/>
</dbReference>
<dbReference type="SUPFAM" id="SSF55154">
    <property type="entry name" value="CYTH-like phosphatases"/>
    <property type="match status" value="1"/>
</dbReference>
<feature type="domain" description="mRNA triphosphatase Cet1-like" evidence="10">
    <location>
        <begin position="35"/>
        <end position="247"/>
    </location>
</feature>
<dbReference type="EC" id="3.6.1.74" evidence="8"/>
<proteinExistence type="inferred from homology"/>
<evidence type="ECO:0000256" key="5">
    <source>
        <dbReference type="ARBA" id="ARBA00022801"/>
    </source>
</evidence>
<evidence type="ECO:0000256" key="9">
    <source>
        <dbReference type="SAM" id="MobiDB-lite"/>
    </source>
</evidence>
<dbReference type="PANTHER" id="PTHR28118:SF1">
    <property type="entry name" value="POLYNUCLEOTIDE 5'-TRIPHOSPHATASE CTL1-RELATED"/>
    <property type="match status" value="1"/>
</dbReference>
<evidence type="ECO:0000256" key="3">
    <source>
        <dbReference type="ARBA" id="ARBA00006345"/>
    </source>
</evidence>
<evidence type="ECO:0000313" key="12">
    <source>
        <dbReference type="Proteomes" id="UP001221142"/>
    </source>
</evidence>
<keyword evidence="5 8" id="KW-0378">Hydrolase</keyword>
<evidence type="ECO:0000313" key="11">
    <source>
        <dbReference type="EMBL" id="KAJ7644031.1"/>
    </source>
</evidence>
<name>A0AAD7CBB4_9AGAR</name>
<dbReference type="GO" id="GO:0031533">
    <property type="term" value="C:mRNA capping enzyme complex"/>
    <property type="evidence" value="ECO:0007669"/>
    <property type="project" value="UniProtKB-UniRule"/>
</dbReference>
<comment type="similarity">
    <text evidence="3 8">Belongs to the fungal TPase family.</text>
</comment>
<dbReference type="GO" id="GO:0140818">
    <property type="term" value="F:mRNA 5'-triphosphate monophosphatase activity"/>
    <property type="evidence" value="ECO:0007669"/>
    <property type="project" value="UniProtKB-EC"/>
</dbReference>
<dbReference type="GO" id="GO:0004651">
    <property type="term" value="F:polynucleotide 5'-phosphatase activity"/>
    <property type="evidence" value="ECO:0007669"/>
    <property type="project" value="UniProtKB-UniRule"/>
</dbReference>
<dbReference type="Pfam" id="PF02940">
    <property type="entry name" value="mRNA_triPase"/>
    <property type="match status" value="1"/>
</dbReference>
<protein>
    <recommendedName>
        <fullName evidence="8">mRNA-capping enzyme subunit beta</fullName>
        <ecNumber evidence="8">3.6.1.74</ecNumber>
    </recommendedName>
    <alternativeName>
        <fullName evidence="8">mRNA 5'-phosphatase</fullName>
    </alternativeName>
    <alternativeName>
        <fullName evidence="8">mRNA 5'-triphosphate monophosphatase</fullName>
    </alternativeName>
</protein>
<feature type="region of interest" description="Disordered" evidence="9">
    <location>
        <begin position="1"/>
        <end position="24"/>
    </location>
</feature>
<evidence type="ECO:0000256" key="8">
    <source>
        <dbReference type="RuleBase" id="RU367053"/>
    </source>
</evidence>